<dbReference type="AlphaFoldDB" id="A0A327JRE6"/>
<comment type="caution">
    <text evidence="2">The sequence shown here is derived from an EMBL/GenBank/DDBJ whole genome shotgun (WGS) entry which is preliminary data.</text>
</comment>
<name>A0A327JRE6_9BRAD</name>
<keyword evidence="1" id="KW-0472">Membrane</keyword>
<protein>
    <submittedName>
        <fullName evidence="2">Uncharacterized protein</fullName>
    </submittedName>
</protein>
<keyword evidence="4" id="KW-1185">Reference proteome</keyword>
<dbReference type="EMBL" id="UWOC01000155">
    <property type="protein sequence ID" value="VCU09811.1"/>
    <property type="molecule type" value="Genomic_DNA"/>
</dbReference>
<feature type="transmembrane region" description="Helical" evidence="1">
    <location>
        <begin position="60"/>
        <end position="79"/>
    </location>
</feature>
<sequence length="124" mass="13137">MRRFLPSARTTNWLITVGFLALGYAFYLRYLVIENTPVGLACDAGAQTTVCLVRLVATRLFNAQVFGWVALGAALINLMRPNAPMFALGLAAAALGVVLYNAGLAGLAAGLLVLSLARPVREEA</sequence>
<evidence type="ECO:0000313" key="2">
    <source>
        <dbReference type="EMBL" id="MTW16171.1"/>
    </source>
</evidence>
<keyword evidence="1" id="KW-0812">Transmembrane</keyword>
<dbReference type="Proteomes" id="UP000289200">
    <property type="component" value="Unassembled WGS sequence"/>
</dbReference>
<dbReference type="RefSeq" id="WP_111388684.1">
    <property type="nucleotide sequence ID" value="NZ_NPEW01000449.1"/>
</dbReference>
<reference evidence="4" key="2">
    <citation type="submission" date="2018-10" db="EMBL/GenBank/DDBJ databases">
        <authorList>
            <person name="Peiro R."/>
            <person name="Begona"/>
            <person name="Cbmso G."/>
            <person name="Lopez M."/>
            <person name="Gonzalez S."/>
            <person name="Sacristan E."/>
            <person name="Castillo E."/>
        </authorList>
    </citation>
    <scope>NUCLEOTIDE SEQUENCE [LARGE SCALE GENOMIC DNA]</scope>
</reference>
<proteinExistence type="predicted"/>
<reference evidence="2 5" key="3">
    <citation type="submission" date="2019-11" db="EMBL/GenBank/DDBJ databases">
        <title>Whole-genome sequence of Rhodoplanes serenus DSM 18633, type strain.</title>
        <authorList>
            <person name="Kyndt J.A."/>
            <person name="Meyer T.E."/>
        </authorList>
    </citation>
    <scope>NUCLEOTIDE SEQUENCE [LARGE SCALE GENOMIC DNA]</scope>
    <source>
        <strain evidence="2 5">DSM 18633</strain>
    </source>
</reference>
<reference evidence="3" key="1">
    <citation type="submission" date="2018-10" db="EMBL/GenBank/DDBJ databases">
        <authorList>
            <person name="Peiro R."/>
            <person name="Begona"/>
            <person name="Cbmso G."/>
            <person name="Lopez M."/>
            <person name="Gonzalez S."/>
            <person name="Sacristan E."/>
            <person name="Castillo E."/>
        </authorList>
    </citation>
    <scope>NUCLEOTIDE SEQUENCE</scope>
    <source>
        <strain evidence="3">Rhod_genome</strain>
    </source>
</reference>
<dbReference type="OrthoDB" id="8138506at2"/>
<dbReference type="Proteomes" id="UP000438991">
    <property type="component" value="Unassembled WGS sequence"/>
</dbReference>
<evidence type="ECO:0000313" key="5">
    <source>
        <dbReference type="Proteomes" id="UP000438991"/>
    </source>
</evidence>
<keyword evidence="1" id="KW-1133">Transmembrane helix</keyword>
<accession>A0A327JRE6</accession>
<feature type="transmembrane region" description="Helical" evidence="1">
    <location>
        <begin position="86"/>
        <end position="114"/>
    </location>
</feature>
<evidence type="ECO:0000313" key="4">
    <source>
        <dbReference type="Proteomes" id="UP000289200"/>
    </source>
</evidence>
<feature type="transmembrane region" description="Helical" evidence="1">
    <location>
        <begin position="12"/>
        <end position="30"/>
    </location>
</feature>
<evidence type="ECO:0000313" key="3">
    <source>
        <dbReference type="EMBL" id="VCU09811.1"/>
    </source>
</evidence>
<evidence type="ECO:0000256" key="1">
    <source>
        <dbReference type="SAM" id="Phobius"/>
    </source>
</evidence>
<dbReference type="EMBL" id="WNKV01000005">
    <property type="protein sequence ID" value="MTW16171.1"/>
    <property type="molecule type" value="Genomic_DNA"/>
</dbReference>
<organism evidence="2 5">
    <name type="scientific">Rhodoplanes serenus</name>
    <dbReference type="NCBI Taxonomy" id="200615"/>
    <lineage>
        <taxon>Bacteria</taxon>
        <taxon>Pseudomonadati</taxon>
        <taxon>Pseudomonadota</taxon>
        <taxon>Alphaproteobacteria</taxon>
        <taxon>Hyphomicrobiales</taxon>
        <taxon>Nitrobacteraceae</taxon>
        <taxon>Rhodoplanes</taxon>
    </lineage>
</organism>
<gene>
    <name evidence="2" type="ORF">GJ689_08115</name>
    <name evidence="3" type="ORF">RHODGE_RHODGE_02982</name>
</gene>